<dbReference type="PANTHER" id="PTHR22849:SF161">
    <property type="entry name" value="U-BOX DOMAIN-CONTAINING PROTEIN"/>
    <property type="match status" value="1"/>
</dbReference>
<dbReference type="InterPro" id="IPR013083">
    <property type="entry name" value="Znf_RING/FYVE/PHD"/>
</dbReference>
<dbReference type="Proteomes" id="UP000827889">
    <property type="component" value="Chromosome 2"/>
</dbReference>
<dbReference type="AlphaFoldDB" id="A0A8B8NYN5"/>
<dbReference type="FunFam" id="3.30.40.10:FF:000442">
    <property type="entry name" value="RING-type E3 ubiquitin transferase"/>
    <property type="match status" value="1"/>
</dbReference>
<keyword evidence="4 5" id="KW-0833">Ubl conjugation pathway</keyword>
<evidence type="ECO:0000256" key="5">
    <source>
        <dbReference type="RuleBase" id="RU369093"/>
    </source>
</evidence>
<organism evidence="7 8">
    <name type="scientific">Rhodamnia argentea</name>
    <dbReference type="NCBI Taxonomy" id="178133"/>
    <lineage>
        <taxon>Eukaryota</taxon>
        <taxon>Viridiplantae</taxon>
        <taxon>Streptophyta</taxon>
        <taxon>Embryophyta</taxon>
        <taxon>Tracheophyta</taxon>
        <taxon>Spermatophyta</taxon>
        <taxon>Magnoliopsida</taxon>
        <taxon>eudicotyledons</taxon>
        <taxon>Gunneridae</taxon>
        <taxon>Pentapetalae</taxon>
        <taxon>rosids</taxon>
        <taxon>malvids</taxon>
        <taxon>Myrtales</taxon>
        <taxon>Myrtaceae</taxon>
        <taxon>Myrtoideae</taxon>
        <taxon>Myrteae</taxon>
        <taxon>Australasian group</taxon>
        <taxon>Rhodamnia</taxon>
    </lineage>
</organism>
<dbReference type="EC" id="2.3.2.27" evidence="5"/>
<accession>A0A8B8NYN5</accession>
<dbReference type="SUPFAM" id="SSF57850">
    <property type="entry name" value="RING/U-box"/>
    <property type="match status" value="1"/>
</dbReference>
<dbReference type="Gene3D" id="3.30.40.10">
    <property type="entry name" value="Zinc/RING finger domain, C3HC4 (zinc finger)"/>
    <property type="match status" value="1"/>
</dbReference>
<dbReference type="CDD" id="cd16664">
    <property type="entry name" value="RING-Ubox_PUB"/>
    <property type="match status" value="1"/>
</dbReference>
<dbReference type="RefSeq" id="XP_030527651.1">
    <property type="nucleotide sequence ID" value="XM_030671791.2"/>
</dbReference>
<dbReference type="UniPathway" id="UPA00143"/>
<keyword evidence="7" id="KW-1185">Reference proteome</keyword>
<reference evidence="8" key="2">
    <citation type="submission" date="2025-08" db="UniProtKB">
        <authorList>
            <consortium name="RefSeq"/>
        </authorList>
    </citation>
    <scope>IDENTIFICATION</scope>
    <source>
        <tissue evidence="8">Leaf</tissue>
    </source>
</reference>
<protein>
    <recommendedName>
        <fullName evidence="5 6">U-box domain-containing protein</fullName>
        <ecNumber evidence="5">2.3.2.27</ecNumber>
    </recommendedName>
    <alternativeName>
        <fullName evidence="5">RING-type E3 ubiquitin transferase PUB</fullName>
    </alternativeName>
</protein>
<evidence type="ECO:0000256" key="3">
    <source>
        <dbReference type="ARBA" id="ARBA00022679"/>
    </source>
</evidence>
<comment type="catalytic activity">
    <reaction evidence="1 5">
        <text>S-ubiquitinyl-[E2 ubiquitin-conjugating enzyme]-L-cysteine + [acceptor protein]-L-lysine = [E2 ubiquitin-conjugating enzyme]-L-cysteine + N(6)-ubiquitinyl-[acceptor protein]-L-lysine.</text>
        <dbReference type="EC" id="2.3.2.27"/>
    </reaction>
</comment>
<proteinExistence type="predicted"/>
<evidence type="ECO:0000256" key="2">
    <source>
        <dbReference type="ARBA" id="ARBA00004906"/>
    </source>
</evidence>
<dbReference type="GO" id="GO:0016567">
    <property type="term" value="P:protein ubiquitination"/>
    <property type="evidence" value="ECO:0007669"/>
    <property type="project" value="UniProtKB-UniRule"/>
</dbReference>
<feature type="domain" description="U-box" evidence="6">
    <location>
        <begin position="33"/>
        <end position="110"/>
    </location>
</feature>
<dbReference type="InterPro" id="IPR045210">
    <property type="entry name" value="RING-Ubox_PUB"/>
</dbReference>
<sequence>MVLPWGIRRAGRRAGKSKEDSSIDAASLDTEIAVPMPFRCPISLDLMKDPVTLPTGITYDRSSIERWIEAGNASCPVTKQPLGGAGRFDLIPNHAIRKMIQSWCVENCSLGVERIPTPRIPVTLYEVSEACKRIAAAANRGDAKRCYELVGKIRSWVKESERNRRCATEGGAGDALSAALELFGSASTEGRRGGLLEEIVSALAQVRPVSEEGLARLGSATSLHCILGFLNCDDLSSRQNAVLVLKEAISSNRIRRRALVEGIEEALVRMIREPIGPTATNASLVALFNMISHSPNSDKTRSKLLHLGLVPLLINLLVDSPDKGVCERVLGVLDLLCETREGRDEAFGHALTMPILVKKILRVSNLATDFAVAILWKLCKNEEGDERRALIEAIQVGGFQKMLVLLQVGCGEGAKENVRELLKLMNLYKDRVDCVDSSLDFKYLKRPY</sequence>
<dbReference type="InterPro" id="IPR045185">
    <property type="entry name" value="PUB22/23/24-like"/>
</dbReference>
<dbReference type="OrthoDB" id="10064100at2759"/>
<evidence type="ECO:0000313" key="7">
    <source>
        <dbReference type="Proteomes" id="UP000827889"/>
    </source>
</evidence>
<dbReference type="InterPro" id="IPR016024">
    <property type="entry name" value="ARM-type_fold"/>
</dbReference>
<dbReference type="InterPro" id="IPR003613">
    <property type="entry name" value="Ubox_domain"/>
</dbReference>
<evidence type="ECO:0000256" key="1">
    <source>
        <dbReference type="ARBA" id="ARBA00000900"/>
    </source>
</evidence>
<dbReference type="Pfam" id="PF25598">
    <property type="entry name" value="ARM_PUB"/>
    <property type="match status" value="1"/>
</dbReference>
<dbReference type="SUPFAM" id="SSF48371">
    <property type="entry name" value="ARM repeat"/>
    <property type="match status" value="1"/>
</dbReference>
<name>A0A8B8NYN5_9MYRT</name>
<evidence type="ECO:0000256" key="4">
    <source>
        <dbReference type="ARBA" id="ARBA00022786"/>
    </source>
</evidence>
<gene>
    <name evidence="8" type="primary">LOC115738965</name>
</gene>
<keyword evidence="3 5" id="KW-0808">Transferase</keyword>
<dbReference type="SMART" id="SM00504">
    <property type="entry name" value="Ubox"/>
    <property type="match status" value="1"/>
</dbReference>
<dbReference type="Gene3D" id="1.25.10.10">
    <property type="entry name" value="Leucine-rich Repeat Variant"/>
    <property type="match status" value="1"/>
</dbReference>
<comment type="function">
    <text evidence="5">Functions as an E3 ubiquitin ligase.</text>
</comment>
<dbReference type="PANTHER" id="PTHR22849">
    <property type="entry name" value="WDSAM1 PROTEIN"/>
    <property type="match status" value="1"/>
</dbReference>
<dbReference type="KEGG" id="rarg:115738965"/>
<dbReference type="Pfam" id="PF04564">
    <property type="entry name" value="U-box"/>
    <property type="match status" value="1"/>
</dbReference>
<comment type="pathway">
    <text evidence="2 5">Protein modification; protein ubiquitination.</text>
</comment>
<dbReference type="PROSITE" id="PS51698">
    <property type="entry name" value="U_BOX"/>
    <property type="match status" value="1"/>
</dbReference>
<reference evidence="7" key="1">
    <citation type="submission" date="2025-05" db="UniProtKB">
        <authorList>
            <consortium name="RefSeq"/>
        </authorList>
    </citation>
    <scope>NUCLEOTIDE SEQUENCE [LARGE SCALE GENOMIC DNA]</scope>
</reference>
<dbReference type="InterPro" id="IPR058678">
    <property type="entry name" value="ARM_PUB"/>
</dbReference>
<dbReference type="GO" id="GO:0061630">
    <property type="term" value="F:ubiquitin protein ligase activity"/>
    <property type="evidence" value="ECO:0007669"/>
    <property type="project" value="UniProtKB-UniRule"/>
</dbReference>
<dbReference type="InterPro" id="IPR011989">
    <property type="entry name" value="ARM-like"/>
</dbReference>
<evidence type="ECO:0000313" key="8">
    <source>
        <dbReference type="RefSeq" id="XP_030527651.1"/>
    </source>
</evidence>
<dbReference type="GeneID" id="115738965"/>
<evidence type="ECO:0000259" key="6">
    <source>
        <dbReference type="PROSITE" id="PS51698"/>
    </source>
</evidence>